<dbReference type="EMBL" id="LAZR01041912">
    <property type="protein sequence ID" value="KKL10806.1"/>
    <property type="molecule type" value="Genomic_DNA"/>
</dbReference>
<evidence type="ECO:0000313" key="1">
    <source>
        <dbReference type="EMBL" id="KKL10806.1"/>
    </source>
</evidence>
<reference evidence="1" key="1">
    <citation type="journal article" date="2015" name="Nature">
        <title>Complex archaea that bridge the gap between prokaryotes and eukaryotes.</title>
        <authorList>
            <person name="Spang A."/>
            <person name="Saw J.H."/>
            <person name="Jorgensen S.L."/>
            <person name="Zaremba-Niedzwiedzka K."/>
            <person name="Martijn J."/>
            <person name="Lind A.E."/>
            <person name="van Eijk R."/>
            <person name="Schleper C."/>
            <person name="Guy L."/>
            <person name="Ettema T.J."/>
        </authorList>
    </citation>
    <scope>NUCLEOTIDE SEQUENCE</scope>
</reference>
<gene>
    <name evidence="1" type="ORF">LCGC14_2552150</name>
</gene>
<dbReference type="AlphaFoldDB" id="A0A0F9CYX3"/>
<accession>A0A0F9CYX3</accession>
<comment type="caution">
    <text evidence="1">The sequence shown here is derived from an EMBL/GenBank/DDBJ whole genome shotgun (WGS) entry which is preliminary data.</text>
</comment>
<sequence length="173" mass="20066">MNRAFRRNTKFGEINRFYTVEMQGEIVAIPAIIPAELIHAIVEIIGVNNHRIRIIYGDTTTGETDWTSTFKHKNGRKDLGYGQDLEEGYVSISARSICLRELDGKFSDVDARCMILTFRKDSHKGQTIRWENVVKVEYSNKNVGGMIWQHPFYCDEENYPSECLKRNQLLMEL</sequence>
<proteinExistence type="predicted"/>
<organism evidence="1">
    <name type="scientific">marine sediment metagenome</name>
    <dbReference type="NCBI Taxonomy" id="412755"/>
    <lineage>
        <taxon>unclassified sequences</taxon>
        <taxon>metagenomes</taxon>
        <taxon>ecological metagenomes</taxon>
    </lineage>
</organism>
<protein>
    <submittedName>
        <fullName evidence="1">Uncharacterized protein</fullName>
    </submittedName>
</protein>
<name>A0A0F9CYX3_9ZZZZ</name>